<dbReference type="PANTHER" id="PTHR11908:SF157">
    <property type="entry name" value="XANTHINE DEHYDROGENASE SUBUNIT D-RELATED"/>
    <property type="match status" value="1"/>
</dbReference>
<evidence type="ECO:0000313" key="2">
    <source>
        <dbReference type="EMBL" id="MBU9713917.1"/>
    </source>
</evidence>
<dbReference type="RefSeq" id="WP_217068139.1">
    <property type="nucleotide sequence ID" value="NZ_JAHQCS010000154.1"/>
</dbReference>
<protein>
    <submittedName>
        <fullName evidence="2">Xanthine dehydrogenase subunit D</fullName>
        <ecNumber evidence="2">1.17.1.4</ecNumber>
    </submittedName>
</protein>
<reference evidence="2 3" key="1">
    <citation type="submission" date="2021-06" db="EMBL/GenBank/DDBJ databases">
        <title>Bacillus sp. RD4P76, an endophyte from a halophyte.</title>
        <authorList>
            <person name="Sun J.-Q."/>
        </authorList>
    </citation>
    <scope>NUCLEOTIDE SEQUENCE [LARGE SCALE GENOMIC DNA]</scope>
    <source>
        <strain evidence="2 3">CGMCC 1.15917</strain>
    </source>
</reference>
<name>A0ABS6JM45_9BACI</name>
<dbReference type="InterPro" id="IPR016208">
    <property type="entry name" value="Ald_Oxase/xanthine_DH-like"/>
</dbReference>
<dbReference type="GO" id="GO:0004854">
    <property type="term" value="F:xanthine dehydrogenase activity"/>
    <property type="evidence" value="ECO:0007669"/>
    <property type="project" value="UniProtKB-EC"/>
</dbReference>
<dbReference type="InterPro" id="IPR017609">
    <property type="entry name" value="Xanthine_dehydrogenase_dsu"/>
</dbReference>
<dbReference type="InterPro" id="IPR046867">
    <property type="entry name" value="AldOxase/xan_DH_MoCoBD2"/>
</dbReference>
<dbReference type="SMART" id="SM01008">
    <property type="entry name" value="Ald_Xan_dh_C"/>
    <property type="match status" value="1"/>
</dbReference>
<accession>A0ABS6JM45</accession>
<keyword evidence="3" id="KW-1185">Reference proteome</keyword>
<comment type="caution">
    <text evidence="2">The sequence shown here is derived from an EMBL/GenBank/DDBJ whole genome shotgun (WGS) entry which is preliminary data.</text>
</comment>
<keyword evidence="2" id="KW-0560">Oxidoreductase</keyword>
<gene>
    <name evidence="2" type="primary">pucD</name>
    <name evidence="2" type="ORF">KS419_19480</name>
</gene>
<dbReference type="EC" id="1.17.1.4" evidence="2"/>
<dbReference type="Pfam" id="PF20256">
    <property type="entry name" value="MoCoBD_2"/>
    <property type="match status" value="1"/>
</dbReference>
<proteinExistence type="predicted"/>
<dbReference type="NCBIfam" id="TIGR03196">
    <property type="entry name" value="pucD"/>
    <property type="match status" value="1"/>
</dbReference>
<dbReference type="Proteomes" id="UP000784880">
    <property type="component" value="Unassembled WGS sequence"/>
</dbReference>
<feature type="domain" description="Aldehyde oxidase/xanthine dehydrogenase a/b hammerhead" evidence="1">
    <location>
        <begin position="23"/>
        <end position="129"/>
    </location>
</feature>
<evidence type="ECO:0000259" key="1">
    <source>
        <dbReference type="SMART" id="SM01008"/>
    </source>
</evidence>
<dbReference type="Pfam" id="PF02738">
    <property type="entry name" value="MoCoBD_1"/>
    <property type="match status" value="1"/>
</dbReference>
<organism evidence="2 3">
    <name type="scientific">Evansella tamaricis</name>
    <dbReference type="NCBI Taxonomy" id="2069301"/>
    <lineage>
        <taxon>Bacteria</taxon>
        <taxon>Bacillati</taxon>
        <taxon>Bacillota</taxon>
        <taxon>Bacilli</taxon>
        <taxon>Bacillales</taxon>
        <taxon>Bacillaceae</taxon>
        <taxon>Evansella</taxon>
    </lineage>
</organism>
<dbReference type="Pfam" id="PF01315">
    <property type="entry name" value="Ald_Xan_dh_C"/>
    <property type="match status" value="1"/>
</dbReference>
<evidence type="ECO:0000313" key="3">
    <source>
        <dbReference type="Proteomes" id="UP000784880"/>
    </source>
</evidence>
<dbReference type="PANTHER" id="PTHR11908">
    <property type="entry name" value="XANTHINE DEHYDROGENASE"/>
    <property type="match status" value="1"/>
</dbReference>
<dbReference type="EMBL" id="JAHQCS010000154">
    <property type="protein sequence ID" value="MBU9713917.1"/>
    <property type="molecule type" value="Genomic_DNA"/>
</dbReference>
<dbReference type="InterPro" id="IPR008274">
    <property type="entry name" value="AldOxase/xan_DH_MoCoBD1"/>
</dbReference>
<dbReference type="InterPro" id="IPR000674">
    <property type="entry name" value="Ald_Oxase/Xan_DH_a/b"/>
</dbReference>
<sequence>MLLNREESRDRWRIRPDGKDKVTGALSYLTDRSFPGMLHGRVLRSGYPHATILSIDISKAKELSGVHAVLTHEDVPGLNAFGIADPNQPVFCDKLVRYEGDALAAVAAETPTIAEEALGLIEVEYEVLPVIDTPEKALGPDSVPLHPEGNILHETDYRRGDVAEGFKGCVVIVEETYETPRQMHTYLETEGGVFVPEEDGRLTVYAPTQHGYKDRMQLSRILAMPEETIRIISSPIGGSFGGKDELNVQPYGALLSLSSKQPVKIHYSRWESVIAGLKRHPMKVTMKTGADESGKILAHQVTILSDTGAYATLGGAVLNFATEHAIGPYAMAHVEVKGKAVYTNNGVSGEFRGFGGNQVIFALEGQMERLGQKLQIDPWELRKRNLRKRDDLGPLGQRMVPTDGPTQVWEGIQASPIWKEKDQTGENMEPWIKHGVGVAMTMHGSGLGYGIPDPAGGKMRLNEQGKIEVAFGHEEFGQGLVGTLEMLLQDHFQCDKGDMEIIIGDTDRVPSSGSSTASRTTNMVWQALNNMKEPFLKALFKKASLLTGIDAVKFQTGPGGIWLRGESGDFPERPVITYQELAQQGLEDLEFSTEFHYPVTPDPIMGAHYLYTSTAVVAKVEVNLLTGMVKILGLDHSVAAGPVINPMGYLGQIEGGGIMALGFTTMEDAVMVNGHYATKNMDSYLIPTIFDVPETQYVDAIEQLPEGDPFGPRGVGEVGTVAVAPAIVSAIYDATGKWVTKLPVSPEELQSSVEELPMMWKGW</sequence>